<comment type="caution">
    <text evidence="1">The sequence shown here is derived from an EMBL/GenBank/DDBJ whole genome shotgun (WGS) entry which is preliminary data.</text>
</comment>
<proteinExistence type="predicted"/>
<reference evidence="2" key="1">
    <citation type="submission" date="2016-09" db="EMBL/GenBank/DDBJ databases">
        <authorList>
            <person name="Gulvik C.A."/>
        </authorList>
    </citation>
    <scope>NUCLEOTIDE SEQUENCE [LARGE SCALE GENOMIC DNA]</scope>
    <source>
        <strain evidence="2">LMG 8895</strain>
    </source>
</reference>
<dbReference type="PANTHER" id="PTHR36169">
    <property type="entry name" value="ETHANOLAMINE UTILIZATION PROTEIN EUTQ"/>
    <property type="match status" value="1"/>
</dbReference>
<dbReference type="EMBL" id="MIJY01000002">
    <property type="protein sequence ID" value="OEG19914.1"/>
    <property type="molecule type" value="Genomic_DNA"/>
</dbReference>
<dbReference type="InterPro" id="IPR011051">
    <property type="entry name" value="RmlC_Cupin_sf"/>
</dbReference>
<gene>
    <name evidence="1" type="ORF">BCR25_14065</name>
</gene>
<dbReference type="Pfam" id="PF06249">
    <property type="entry name" value="EutQ"/>
    <property type="match status" value="1"/>
</dbReference>
<dbReference type="InterPro" id="IPR014710">
    <property type="entry name" value="RmlC-like_jellyroll"/>
</dbReference>
<dbReference type="RefSeq" id="WP_069662181.1">
    <property type="nucleotide sequence ID" value="NZ_JBHUJJ010000001.1"/>
</dbReference>
<name>A0A1E5H4Q5_9ENTE</name>
<organism evidence="1 2">
    <name type="scientific">Enterococcus termitis</name>
    <dbReference type="NCBI Taxonomy" id="332950"/>
    <lineage>
        <taxon>Bacteria</taxon>
        <taxon>Bacillati</taxon>
        <taxon>Bacillota</taxon>
        <taxon>Bacilli</taxon>
        <taxon>Lactobacillales</taxon>
        <taxon>Enterococcaceae</taxon>
        <taxon>Enterococcus</taxon>
    </lineage>
</organism>
<evidence type="ECO:0000313" key="2">
    <source>
        <dbReference type="Proteomes" id="UP000095094"/>
    </source>
</evidence>
<keyword evidence="2" id="KW-1185">Reference proteome</keyword>
<dbReference type="SUPFAM" id="SSF51182">
    <property type="entry name" value="RmlC-like cupins"/>
    <property type="match status" value="1"/>
</dbReference>
<dbReference type="OrthoDB" id="3828611at2"/>
<accession>A0A1E5H4Q5</accession>
<evidence type="ECO:0008006" key="3">
    <source>
        <dbReference type="Google" id="ProtNLM"/>
    </source>
</evidence>
<dbReference type="Gene3D" id="2.60.120.10">
    <property type="entry name" value="Jelly Rolls"/>
    <property type="match status" value="1"/>
</dbReference>
<dbReference type="Proteomes" id="UP000095094">
    <property type="component" value="Unassembled WGS sequence"/>
</dbReference>
<dbReference type="InterPro" id="IPR010424">
    <property type="entry name" value="EutQ"/>
</dbReference>
<sequence length="205" mass="23062">MKKLICAEDIETLQKEGKKSLLITKKTIITPSAKDLAEAYQIVFHMQTEPEEKIAWSDHETISKEGLVSLLRQLLHDAGTNIFSEAPFTFEKHTSGLKIIHGSTVKLQPLIKENPNVCYQELITPVERQMSGGILEIDKSSFYEEKTLESINYVIEGKLQLTIDGTTYTATKGDTIFIPKNHTVRWSTPDKVTILCGKLKGVDKQ</sequence>
<dbReference type="PANTHER" id="PTHR36169:SF1">
    <property type="entry name" value="ACETATE KINASE EUTQ"/>
    <property type="match status" value="1"/>
</dbReference>
<evidence type="ECO:0000313" key="1">
    <source>
        <dbReference type="EMBL" id="OEG19914.1"/>
    </source>
</evidence>
<dbReference type="AlphaFoldDB" id="A0A1E5H4Q5"/>
<protein>
    <recommendedName>
        <fullName evidence="3">Ethanolamine utilization protein EutQ</fullName>
    </recommendedName>
</protein>